<evidence type="ECO:0000313" key="1">
    <source>
        <dbReference type="EMBL" id="GBP83240.1"/>
    </source>
</evidence>
<accession>A0A4C1Z6D0</accession>
<dbReference type="Proteomes" id="UP000299102">
    <property type="component" value="Unassembled WGS sequence"/>
</dbReference>
<organism evidence="1 2">
    <name type="scientific">Eumeta variegata</name>
    <name type="common">Bagworm moth</name>
    <name type="synonym">Eumeta japonica</name>
    <dbReference type="NCBI Taxonomy" id="151549"/>
    <lineage>
        <taxon>Eukaryota</taxon>
        <taxon>Metazoa</taxon>
        <taxon>Ecdysozoa</taxon>
        <taxon>Arthropoda</taxon>
        <taxon>Hexapoda</taxon>
        <taxon>Insecta</taxon>
        <taxon>Pterygota</taxon>
        <taxon>Neoptera</taxon>
        <taxon>Endopterygota</taxon>
        <taxon>Lepidoptera</taxon>
        <taxon>Glossata</taxon>
        <taxon>Ditrysia</taxon>
        <taxon>Tineoidea</taxon>
        <taxon>Psychidae</taxon>
        <taxon>Oiketicinae</taxon>
        <taxon>Eumeta</taxon>
    </lineage>
</organism>
<dbReference type="EMBL" id="BGZK01001611">
    <property type="protein sequence ID" value="GBP83240.1"/>
    <property type="molecule type" value="Genomic_DNA"/>
</dbReference>
<name>A0A4C1Z6D0_EUMVA</name>
<reference evidence="1 2" key="1">
    <citation type="journal article" date="2019" name="Commun. Biol.">
        <title>The bagworm genome reveals a unique fibroin gene that provides high tensile strength.</title>
        <authorList>
            <person name="Kono N."/>
            <person name="Nakamura H."/>
            <person name="Ohtoshi R."/>
            <person name="Tomita M."/>
            <person name="Numata K."/>
            <person name="Arakawa K."/>
        </authorList>
    </citation>
    <scope>NUCLEOTIDE SEQUENCE [LARGE SCALE GENOMIC DNA]</scope>
</reference>
<comment type="caution">
    <text evidence="1">The sequence shown here is derived from an EMBL/GenBank/DDBJ whole genome shotgun (WGS) entry which is preliminary data.</text>
</comment>
<keyword evidence="2" id="KW-1185">Reference proteome</keyword>
<gene>
    <name evidence="1" type="ORF">EVAR_52041_1</name>
</gene>
<dbReference type="AlphaFoldDB" id="A0A4C1Z6D0"/>
<proteinExistence type="predicted"/>
<evidence type="ECO:0000313" key="2">
    <source>
        <dbReference type="Proteomes" id="UP000299102"/>
    </source>
</evidence>
<protein>
    <submittedName>
        <fullName evidence="1">Uncharacterized protein</fullName>
    </submittedName>
</protein>
<sequence length="217" mass="24238">MAEAADDDDILLVGESHCEIVMHTSVRLTGRPAEERSRSRYEIALVVISDVAEQCCARGRPIIVEWERDARHSAGLSRSVTHRYVTEPSSVVTSGAFFSPFGRFDSQRSTAQSCLFGAAGWVWKESRPPVRPVRRAHSRKRKIARRAAHRPLAVHVIRTHKRCKPFGPAWTTSRINYSFFFALSTSSSPGRTSTISETIRGRCGRVTPQDLFVDLAG</sequence>